<reference evidence="1 2" key="1">
    <citation type="journal article" date="2018" name="Sci. Rep.">
        <title>Genomic signatures of local adaptation to the degree of environmental predictability in rotifers.</title>
        <authorList>
            <person name="Franch-Gras L."/>
            <person name="Hahn C."/>
            <person name="Garcia-Roger E.M."/>
            <person name="Carmona M.J."/>
            <person name="Serra M."/>
            <person name="Gomez A."/>
        </authorList>
    </citation>
    <scope>NUCLEOTIDE SEQUENCE [LARGE SCALE GENOMIC DNA]</scope>
    <source>
        <strain evidence="1">HYR1</strain>
    </source>
</reference>
<keyword evidence="2" id="KW-1185">Reference proteome</keyword>
<dbReference type="Proteomes" id="UP000276133">
    <property type="component" value="Unassembled WGS sequence"/>
</dbReference>
<dbReference type="AlphaFoldDB" id="A0A3M7QWH5"/>
<proteinExistence type="predicted"/>
<sequence>MNQILNYPNIVQFKKNSDCTKHPSLVQKISQIKLKHPSFDLIFLTDHWQKPLKCIDIKKIALQHNFRSWTWMFLKSNFNINKLFIMCLILESCLKVSSQVRVNSILSLRTLEQK</sequence>
<organism evidence="1 2">
    <name type="scientific">Brachionus plicatilis</name>
    <name type="common">Marine rotifer</name>
    <name type="synonym">Brachionus muelleri</name>
    <dbReference type="NCBI Taxonomy" id="10195"/>
    <lineage>
        <taxon>Eukaryota</taxon>
        <taxon>Metazoa</taxon>
        <taxon>Spiralia</taxon>
        <taxon>Gnathifera</taxon>
        <taxon>Rotifera</taxon>
        <taxon>Eurotatoria</taxon>
        <taxon>Monogononta</taxon>
        <taxon>Pseudotrocha</taxon>
        <taxon>Ploima</taxon>
        <taxon>Brachionidae</taxon>
        <taxon>Brachionus</taxon>
    </lineage>
</organism>
<evidence type="ECO:0000313" key="1">
    <source>
        <dbReference type="EMBL" id="RNA15623.1"/>
    </source>
</evidence>
<accession>A0A3M7QWH5</accession>
<dbReference type="EMBL" id="REGN01004917">
    <property type="protein sequence ID" value="RNA15623.1"/>
    <property type="molecule type" value="Genomic_DNA"/>
</dbReference>
<evidence type="ECO:0000313" key="2">
    <source>
        <dbReference type="Proteomes" id="UP000276133"/>
    </source>
</evidence>
<protein>
    <submittedName>
        <fullName evidence="1">Uncharacterized protein</fullName>
    </submittedName>
</protein>
<gene>
    <name evidence="1" type="ORF">BpHYR1_018233</name>
</gene>
<comment type="caution">
    <text evidence="1">The sequence shown here is derived from an EMBL/GenBank/DDBJ whole genome shotgun (WGS) entry which is preliminary data.</text>
</comment>
<name>A0A3M7QWH5_BRAPC</name>